<proteinExistence type="inferred from homology"/>
<name>A0ABX4FWL0_9GAMM</name>
<feature type="signal peptide" evidence="6">
    <location>
        <begin position="1"/>
        <end position="23"/>
    </location>
</feature>
<comment type="caution">
    <text evidence="8">The sequence shown here is derived from an EMBL/GenBank/DDBJ whole genome shotgun (WGS) entry which is preliminary data.</text>
</comment>
<feature type="chain" id="PRO_5046876696" evidence="6">
    <location>
        <begin position="24"/>
        <end position="299"/>
    </location>
</feature>
<dbReference type="EMBL" id="NOIF01000176">
    <property type="protein sequence ID" value="OZS42205.1"/>
    <property type="molecule type" value="Genomic_DNA"/>
</dbReference>
<dbReference type="InterPro" id="IPR051313">
    <property type="entry name" value="Bact_iron-sidero_bind"/>
</dbReference>
<sequence length="299" mass="33197">MSFRVMTIFTFFFSLLVSTPSLAETRKIQDEHGTFEITGTPQRIVVLEYSFVDALAAVGISPVGIADDKKAERIIPAVRNVIKLWTSVGMRPQPSLEVISALKPDLIIADAERHTAIYDDLSLIAPTLLLKSRGETYRENLQAAEKIGIAVNQHQKMKARIDTHNAKIQRFKAQFASKDTIQFAVITDKGMWLHGPASYAGGVITALGLKSPMPDQTEKAYFPTSFEQLLKVNPDWLLLGAYTEQTVVDSWQKNPLFNILTVAKKHHVIDVSPELWSLNRGMLAAEGIAENLATVLVQQ</sequence>
<feature type="domain" description="Fe/B12 periplasmic-binding" evidence="7">
    <location>
        <begin position="43"/>
        <end position="299"/>
    </location>
</feature>
<evidence type="ECO:0000256" key="1">
    <source>
        <dbReference type="ARBA" id="ARBA00004196"/>
    </source>
</evidence>
<keyword evidence="5 6" id="KW-0732">Signal</keyword>
<dbReference type="Pfam" id="PF01497">
    <property type="entry name" value="Peripla_BP_2"/>
    <property type="match status" value="1"/>
</dbReference>
<gene>
    <name evidence="8" type="primary">fecB</name>
    <name evidence="8" type="ORF">ASV53_19705</name>
</gene>
<dbReference type="Gene3D" id="3.40.50.1980">
    <property type="entry name" value="Nitrogenase molybdenum iron protein domain"/>
    <property type="match status" value="2"/>
</dbReference>
<dbReference type="SUPFAM" id="SSF53807">
    <property type="entry name" value="Helical backbone' metal receptor"/>
    <property type="match status" value="1"/>
</dbReference>
<comment type="similarity">
    <text evidence="2">Belongs to the bacterial solute-binding protein 8 family.</text>
</comment>
<keyword evidence="4" id="KW-0408">Iron</keyword>
<keyword evidence="3" id="KW-0813">Transport</keyword>
<dbReference type="PANTHER" id="PTHR30532:SF29">
    <property type="entry name" value="FE(3+) DICITRATE-BINDING PERIPLASMIC PROTEIN"/>
    <property type="match status" value="1"/>
</dbReference>
<evidence type="ECO:0000313" key="8">
    <source>
        <dbReference type="EMBL" id="OZS42205.1"/>
    </source>
</evidence>
<evidence type="ECO:0000256" key="6">
    <source>
        <dbReference type="SAM" id="SignalP"/>
    </source>
</evidence>
<organism evidence="8 9">
    <name type="scientific">Photobacterium sanguinicancri</name>
    <dbReference type="NCBI Taxonomy" id="875932"/>
    <lineage>
        <taxon>Bacteria</taxon>
        <taxon>Pseudomonadati</taxon>
        <taxon>Pseudomonadota</taxon>
        <taxon>Gammaproteobacteria</taxon>
        <taxon>Vibrionales</taxon>
        <taxon>Vibrionaceae</taxon>
        <taxon>Photobacterium</taxon>
    </lineage>
</organism>
<dbReference type="InterPro" id="IPR002491">
    <property type="entry name" value="ABC_transptr_periplasmic_BD"/>
</dbReference>
<evidence type="ECO:0000313" key="9">
    <source>
        <dbReference type="Proteomes" id="UP000215999"/>
    </source>
</evidence>
<evidence type="ECO:0000259" key="7">
    <source>
        <dbReference type="PROSITE" id="PS50983"/>
    </source>
</evidence>
<evidence type="ECO:0000256" key="5">
    <source>
        <dbReference type="ARBA" id="ARBA00022729"/>
    </source>
</evidence>
<dbReference type="CDD" id="cd01146">
    <property type="entry name" value="FhuD"/>
    <property type="match status" value="1"/>
</dbReference>
<reference evidence="8 9" key="1">
    <citation type="journal article" date="2016" name="Antonie Van Leeuwenhoek">
        <title>Photobacterium sanguinicancri sp. nov. isolated from marine animals.</title>
        <authorList>
            <person name="Gomez-Gil B."/>
            <person name="Roque A."/>
            <person name="Rotllant G."/>
            <person name="Romalde J.L."/>
            <person name="Doce A."/>
            <person name="Eggermont M."/>
            <person name="Defoirdt T."/>
        </authorList>
    </citation>
    <scope>NUCLEOTIDE SEQUENCE [LARGE SCALE GENOMIC DNA]</scope>
    <source>
        <strain evidence="8 9">CAIM 1827</strain>
    </source>
</reference>
<dbReference type="PANTHER" id="PTHR30532">
    <property type="entry name" value="IRON III DICITRATE-BINDING PERIPLASMIC PROTEIN"/>
    <property type="match status" value="1"/>
</dbReference>
<dbReference type="Proteomes" id="UP000215999">
    <property type="component" value="Unassembled WGS sequence"/>
</dbReference>
<protein>
    <submittedName>
        <fullName evidence="8">Fe(3+)-dicitrate ABC transporter substrate-binding protein FecB</fullName>
    </submittedName>
</protein>
<evidence type="ECO:0000256" key="3">
    <source>
        <dbReference type="ARBA" id="ARBA00022448"/>
    </source>
</evidence>
<keyword evidence="4" id="KW-0410">Iron transport</keyword>
<accession>A0ABX4FWL0</accession>
<comment type="subcellular location">
    <subcellularLocation>
        <location evidence="1">Cell envelope</location>
    </subcellularLocation>
</comment>
<evidence type="ECO:0000256" key="2">
    <source>
        <dbReference type="ARBA" id="ARBA00008814"/>
    </source>
</evidence>
<evidence type="ECO:0000256" key="4">
    <source>
        <dbReference type="ARBA" id="ARBA00022496"/>
    </source>
</evidence>
<dbReference type="PROSITE" id="PS50983">
    <property type="entry name" value="FE_B12_PBP"/>
    <property type="match status" value="1"/>
</dbReference>
<keyword evidence="4" id="KW-0406">Ion transport</keyword>
<dbReference type="NCBIfam" id="NF008501">
    <property type="entry name" value="PRK11411.1"/>
    <property type="match status" value="1"/>
</dbReference>
<keyword evidence="9" id="KW-1185">Reference proteome</keyword>